<protein>
    <submittedName>
        <fullName evidence="2">Uncharacterized protein</fullName>
    </submittedName>
</protein>
<accession>A0ABU3ZC84</accession>
<evidence type="ECO:0000313" key="3">
    <source>
        <dbReference type="Proteomes" id="UP001186452"/>
    </source>
</evidence>
<feature type="transmembrane region" description="Helical" evidence="1">
    <location>
        <begin position="17"/>
        <end position="35"/>
    </location>
</feature>
<name>A0ABU3ZC84_9GAMM</name>
<proteinExistence type="predicted"/>
<dbReference type="EMBL" id="JAWJZI010000001">
    <property type="protein sequence ID" value="MDV5167603.1"/>
    <property type="molecule type" value="Genomic_DNA"/>
</dbReference>
<comment type="caution">
    <text evidence="2">The sequence shown here is derived from an EMBL/GenBank/DDBJ whole genome shotgun (WGS) entry which is preliminary data.</text>
</comment>
<keyword evidence="1" id="KW-0812">Transmembrane</keyword>
<gene>
    <name evidence="2" type="ORF">R2X38_01160</name>
</gene>
<evidence type="ECO:0000313" key="2">
    <source>
        <dbReference type="EMBL" id="MDV5167603.1"/>
    </source>
</evidence>
<dbReference type="InterPro" id="IPR046160">
    <property type="entry name" value="DUF6162"/>
</dbReference>
<dbReference type="Proteomes" id="UP001186452">
    <property type="component" value="Unassembled WGS sequence"/>
</dbReference>
<keyword evidence="1" id="KW-1133">Transmembrane helix</keyword>
<organism evidence="2 3">
    <name type="scientific">Photobacterium rosenbergii</name>
    <dbReference type="NCBI Taxonomy" id="294936"/>
    <lineage>
        <taxon>Bacteria</taxon>
        <taxon>Pseudomonadati</taxon>
        <taxon>Pseudomonadota</taxon>
        <taxon>Gammaproteobacteria</taxon>
        <taxon>Vibrionales</taxon>
        <taxon>Vibrionaceae</taxon>
        <taxon>Photobacterium</taxon>
    </lineage>
</organism>
<evidence type="ECO:0000256" key="1">
    <source>
        <dbReference type="SAM" id="Phobius"/>
    </source>
</evidence>
<dbReference type="RefSeq" id="WP_317520165.1">
    <property type="nucleotide sequence ID" value="NZ_JAWJZI010000001.1"/>
</dbReference>
<keyword evidence="3" id="KW-1185">Reference proteome</keyword>
<sequence length="200" mass="22235">MITEAVKADDGGTEGKWVALAIAVILAIGFLSLPFHQAGHSELDLEAYQVSIKDMPANELSMIAELRLAHEEIRNVFHDNSELLPADKTSSDDPLWPQVAELESLWLPPFIKDKSWEHKGRHRWQLVEGGAYIGVPEVKGSDDTVIAVLLISTEIEPNIWFKPFPAPNAIETPSKFSSSALAKSGWFQVSFVENKQQHSH</sequence>
<dbReference type="Pfam" id="PF19659">
    <property type="entry name" value="DUF6162"/>
    <property type="match status" value="1"/>
</dbReference>
<keyword evidence="1" id="KW-0472">Membrane</keyword>
<reference evidence="2 3" key="1">
    <citation type="submission" date="2023-10" db="EMBL/GenBank/DDBJ databases">
        <title>Marine bacteria isolated from horseshoe crab.</title>
        <authorList>
            <person name="Cheng T.H."/>
        </authorList>
    </citation>
    <scope>NUCLEOTIDE SEQUENCE [LARGE SCALE GENOMIC DNA]</scope>
    <source>
        <strain evidence="2 3">HSC6</strain>
    </source>
</reference>